<comment type="caution">
    <text evidence="1">The sequence shown here is derived from an EMBL/GenBank/DDBJ whole genome shotgun (WGS) entry which is preliminary data.</text>
</comment>
<gene>
    <name evidence="1" type="ORF">PA905_24730</name>
</gene>
<dbReference type="EMBL" id="BJCD01000044">
    <property type="protein sequence ID" value="GDZ94517.1"/>
    <property type="molecule type" value="Genomic_DNA"/>
</dbReference>
<proteinExistence type="predicted"/>
<protein>
    <submittedName>
        <fullName evidence="1">Uncharacterized protein</fullName>
    </submittedName>
</protein>
<dbReference type="AlphaFoldDB" id="A0A4P6A0J1"/>
<evidence type="ECO:0000313" key="2">
    <source>
        <dbReference type="Proteomes" id="UP000299794"/>
    </source>
</evidence>
<accession>A0A4P6A0J1</accession>
<evidence type="ECO:0000313" key="1">
    <source>
        <dbReference type="EMBL" id="GDZ94517.1"/>
    </source>
</evidence>
<name>A0A4P6A0J1_PLAAG</name>
<reference evidence="2" key="1">
    <citation type="submission" date="2019-02" db="EMBL/GenBank/DDBJ databases">
        <title>Draft genome sequence of Planktothrix agardhii NIES-905.</title>
        <authorList>
            <person name="Yamaguchi H."/>
            <person name="Suzuki S."/>
            <person name="Kawachi M."/>
        </authorList>
    </citation>
    <scope>NUCLEOTIDE SEQUENCE [LARGE SCALE GENOMIC DNA]</scope>
    <source>
        <strain evidence="2">CCAP 1459/11A</strain>
    </source>
</reference>
<sequence length="30" mass="3537">MKVDLELMTCFQKMLRALLQWAIASLLKKN</sequence>
<organism evidence="1 2">
    <name type="scientific">Planktothrix agardhii CCAP 1459/11A</name>
    <dbReference type="NCBI Taxonomy" id="282420"/>
    <lineage>
        <taxon>Bacteria</taxon>
        <taxon>Bacillati</taxon>
        <taxon>Cyanobacteriota</taxon>
        <taxon>Cyanophyceae</taxon>
        <taxon>Oscillatoriophycideae</taxon>
        <taxon>Oscillatoriales</taxon>
        <taxon>Microcoleaceae</taxon>
        <taxon>Planktothrix</taxon>
    </lineage>
</organism>
<dbReference type="Proteomes" id="UP000299794">
    <property type="component" value="Unassembled WGS sequence"/>
</dbReference>